<dbReference type="Gene3D" id="3.30.450.20">
    <property type="entry name" value="PAS domain"/>
    <property type="match status" value="1"/>
</dbReference>
<dbReference type="AlphaFoldDB" id="A0A919SJP9"/>
<dbReference type="InterPro" id="IPR013559">
    <property type="entry name" value="YheO"/>
</dbReference>
<name>A0A919SJP9_9ACTN</name>
<dbReference type="EMBL" id="BOQP01000016">
    <property type="protein sequence ID" value="GIM72844.1"/>
    <property type="molecule type" value="Genomic_DNA"/>
</dbReference>
<dbReference type="GO" id="GO:0003677">
    <property type="term" value="F:DNA binding"/>
    <property type="evidence" value="ECO:0007669"/>
    <property type="project" value="UniProtKB-KW"/>
</dbReference>
<dbReference type="Pfam" id="PF13309">
    <property type="entry name" value="HTH_22"/>
    <property type="match status" value="1"/>
</dbReference>
<evidence type="ECO:0000313" key="3">
    <source>
        <dbReference type="Proteomes" id="UP000680865"/>
    </source>
</evidence>
<keyword evidence="3" id="KW-1185">Reference proteome</keyword>
<comment type="caution">
    <text evidence="2">The sequence shown here is derived from an EMBL/GenBank/DDBJ whole genome shotgun (WGS) entry which is preliminary data.</text>
</comment>
<dbReference type="InterPro" id="IPR039446">
    <property type="entry name" value="DauR-like"/>
</dbReference>
<evidence type="ECO:0000313" key="2">
    <source>
        <dbReference type="EMBL" id="GIM72844.1"/>
    </source>
</evidence>
<accession>A0A919SJP9</accession>
<proteinExistence type="predicted"/>
<protein>
    <submittedName>
        <fullName evidence="2">DNA-binding protein</fullName>
    </submittedName>
</protein>
<dbReference type="PROSITE" id="PS50113">
    <property type="entry name" value="PAC"/>
    <property type="match status" value="1"/>
</dbReference>
<dbReference type="InterPro" id="IPR039445">
    <property type="entry name" value="DauR-like_HTH"/>
</dbReference>
<evidence type="ECO:0000259" key="1">
    <source>
        <dbReference type="PROSITE" id="PS50113"/>
    </source>
</evidence>
<reference evidence="2" key="1">
    <citation type="submission" date="2021-03" db="EMBL/GenBank/DDBJ databases">
        <title>Whole genome shotgun sequence of Actinoplanes consettensis NBRC 14913.</title>
        <authorList>
            <person name="Komaki H."/>
            <person name="Tamura T."/>
        </authorList>
    </citation>
    <scope>NUCLEOTIDE SEQUENCE</scope>
    <source>
        <strain evidence="2">NBRC 14913</strain>
    </source>
</reference>
<sequence>MLDNYYVAVSADAILTGLLPVIDGLAATFGPTCEVVLHDYRRGEQSVVAVAGAVTGRKPGGALSEIGLAVLAQGDAAANDINYLTRTQDGRIVKSSTMPLRDEAGHVFGALCVNIDVTALRQAGDLLTALAGTPSAPIPATTFSDDFDDVVDARIRAEEASRGKPAASLTRPERLTLLRALDRRGVFTVRNAVPRVAERLGISRSAMYADLADCRRSDSEQGARS</sequence>
<dbReference type="PANTHER" id="PTHR35568">
    <property type="entry name" value="TRANSCRIPTIONAL REGULATOR DAUR"/>
    <property type="match status" value="1"/>
</dbReference>
<dbReference type="InterPro" id="IPR000700">
    <property type="entry name" value="PAS-assoc_C"/>
</dbReference>
<feature type="domain" description="PAC" evidence="1">
    <location>
        <begin position="79"/>
        <end position="129"/>
    </location>
</feature>
<dbReference type="Pfam" id="PF08348">
    <property type="entry name" value="PAS_6"/>
    <property type="match status" value="1"/>
</dbReference>
<keyword evidence="2" id="KW-0238">DNA-binding</keyword>
<dbReference type="Proteomes" id="UP000680865">
    <property type="component" value="Unassembled WGS sequence"/>
</dbReference>
<organism evidence="2 3">
    <name type="scientific">Winogradskya consettensis</name>
    <dbReference type="NCBI Taxonomy" id="113560"/>
    <lineage>
        <taxon>Bacteria</taxon>
        <taxon>Bacillati</taxon>
        <taxon>Actinomycetota</taxon>
        <taxon>Actinomycetes</taxon>
        <taxon>Micromonosporales</taxon>
        <taxon>Micromonosporaceae</taxon>
        <taxon>Winogradskya</taxon>
    </lineage>
</organism>
<dbReference type="PANTHER" id="PTHR35568:SF1">
    <property type="entry name" value="TRANSCRIPTIONAL REGULATOR DAUR"/>
    <property type="match status" value="1"/>
</dbReference>
<gene>
    <name evidence="2" type="ORF">Aco04nite_32230</name>
</gene>